<evidence type="ECO:0000313" key="4">
    <source>
        <dbReference type="EMBL" id="RFC85281.1"/>
    </source>
</evidence>
<evidence type="ECO:0000313" key="5">
    <source>
        <dbReference type="Proteomes" id="UP000240957"/>
    </source>
</evidence>
<evidence type="ECO:0000256" key="1">
    <source>
        <dbReference type="ARBA" id="ARBA00023239"/>
    </source>
</evidence>
<sequence length="269" mass="28545">MSNSAVVKTSVESVALALREAELSKVAIAPVRPQLGAENADVDIAYAVQEVNTQRALKEGRRLVGRKIGLTSIAVQKQLGVDQPDFGMLFADMAFGDGEAIPAGTLIQPKVEAEIALIINKDLTQEKHTYADIISATEYALPAVEVVDSRIENWKISLIDTVADNASSAAYVLGSRPVKLEDLDLVNCKMTMKRGDEVVSQGVGKACLSNPLNAAVWLADEMVRRGRPLLAGDIILTGALGPMAVAHAGDEFVVEIEGFGSVTATFAAE</sequence>
<protein>
    <submittedName>
        <fullName evidence="4">2-keto-4-pentenoate hydratase</fullName>
        <ecNumber evidence="3">4.2.1.80</ecNumber>
    </submittedName>
</protein>
<dbReference type="OrthoDB" id="9792137at2"/>
<evidence type="ECO:0000313" key="6">
    <source>
        <dbReference type="Proteomes" id="UP001595455"/>
    </source>
</evidence>
<dbReference type="Proteomes" id="UP000240957">
    <property type="component" value="Unassembled WGS sequence"/>
</dbReference>
<accession>A0A371YUY1</accession>
<gene>
    <name evidence="3" type="primary">mhpD</name>
    <name evidence="3" type="ORF">ACFODO_01720</name>
    <name evidence="4" type="ORF">C9E89_002540</name>
</gene>
<dbReference type="EMBL" id="JBHRSF010000005">
    <property type="protein sequence ID" value="MFC2994003.1"/>
    <property type="molecule type" value="Genomic_DNA"/>
</dbReference>
<dbReference type="NCBIfam" id="NF008461">
    <property type="entry name" value="PRK11342.1"/>
    <property type="match status" value="1"/>
</dbReference>
<dbReference type="PANTHER" id="PTHR30143:SF0">
    <property type="entry name" value="2-KETO-4-PENTENOATE HYDRATASE"/>
    <property type="match status" value="1"/>
</dbReference>
<dbReference type="EC" id="4.2.1.80" evidence="3"/>
<comment type="caution">
    <text evidence="4">The sequence shown here is derived from an EMBL/GenBank/DDBJ whole genome shotgun (WGS) entry which is preliminary data.</text>
</comment>
<name>A0A371YUY1_9GAMM</name>
<dbReference type="Pfam" id="PF01557">
    <property type="entry name" value="FAA_hydrolase"/>
    <property type="match status" value="1"/>
</dbReference>
<dbReference type="InterPro" id="IPR011234">
    <property type="entry name" value="Fumarylacetoacetase-like_C"/>
</dbReference>
<dbReference type="EMBL" id="PYIX02000002">
    <property type="protein sequence ID" value="RFC85281.1"/>
    <property type="molecule type" value="Genomic_DNA"/>
</dbReference>
<organism evidence="4 5">
    <name type="scientific">Acinetobacter sichuanensis</name>
    <dbReference type="NCBI Taxonomy" id="2136183"/>
    <lineage>
        <taxon>Bacteria</taxon>
        <taxon>Pseudomonadati</taxon>
        <taxon>Pseudomonadota</taxon>
        <taxon>Gammaproteobacteria</taxon>
        <taxon>Moraxellales</taxon>
        <taxon>Moraxellaceae</taxon>
        <taxon>Acinetobacter</taxon>
    </lineage>
</organism>
<keyword evidence="6" id="KW-1185">Reference proteome</keyword>
<reference evidence="4 5" key="2">
    <citation type="submission" date="2018-08" db="EMBL/GenBank/DDBJ databases">
        <title>The draft genome of Acinetobacter sichuanensis strain WCHAc060041.</title>
        <authorList>
            <person name="Qin J."/>
            <person name="Feng Y."/>
            <person name="Zong Z."/>
        </authorList>
    </citation>
    <scope>NUCLEOTIDE SEQUENCE [LARGE SCALE GENOMIC DNA]</scope>
    <source>
        <strain evidence="4 5">WCHAc060041</strain>
    </source>
</reference>
<reference evidence="6" key="3">
    <citation type="journal article" date="2019" name="Int. J. Syst. Evol. Microbiol.">
        <title>The Global Catalogue of Microorganisms (GCM) 10K type strain sequencing project: providing services to taxonomists for standard genome sequencing and annotation.</title>
        <authorList>
            <consortium name="The Broad Institute Genomics Platform"/>
            <consortium name="The Broad Institute Genome Sequencing Center for Infectious Disease"/>
            <person name="Wu L."/>
            <person name="Ma J."/>
        </authorList>
    </citation>
    <scope>NUCLEOTIDE SEQUENCE [LARGE SCALE GENOMIC DNA]</scope>
    <source>
        <strain evidence="6">KCTC 62575</strain>
    </source>
</reference>
<dbReference type="Gene3D" id="3.90.850.10">
    <property type="entry name" value="Fumarylacetoacetase-like, C-terminal domain"/>
    <property type="match status" value="1"/>
</dbReference>
<feature type="domain" description="Fumarylacetoacetase-like C-terminal" evidence="2">
    <location>
        <begin position="75"/>
        <end position="266"/>
    </location>
</feature>
<evidence type="ECO:0000313" key="3">
    <source>
        <dbReference type="EMBL" id="MFC2994003.1"/>
    </source>
</evidence>
<dbReference type="RefSeq" id="WP_107006876.1">
    <property type="nucleotide sequence ID" value="NZ_JBHRSF010000005.1"/>
</dbReference>
<keyword evidence="1 3" id="KW-0456">Lyase</keyword>
<dbReference type="Proteomes" id="UP001595455">
    <property type="component" value="Unassembled WGS sequence"/>
</dbReference>
<reference evidence="3" key="1">
    <citation type="journal article" date="2014" name="Int. J. Syst. Evol. Microbiol.">
        <title>Complete genome of a new Firmicutes species belonging to the dominant human colonic microbiota ('Ruminococcus bicirculans') reveals two chromosomes and a selective capacity to utilize plant glucans.</title>
        <authorList>
            <consortium name="NISC Comparative Sequencing Program"/>
            <person name="Wegmann U."/>
            <person name="Louis P."/>
            <person name="Goesmann A."/>
            <person name="Henrissat B."/>
            <person name="Duncan S.H."/>
            <person name="Flint H.J."/>
        </authorList>
    </citation>
    <scope>NUCLEOTIDE SEQUENCE</scope>
    <source>
        <strain evidence="3">KCTC 62575</strain>
    </source>
</reference>
<proteinExistence type="predicted"/>
<dbReference type="AlphaFoldDB" id="A0A371YUY1"/>
<dbReference type="InterPro" id="IPR036663">
    <property type="entry name" value="Fumarylacetoacetase_C_sf"/>
</dbReference>
<evidence type="ECO:0000259" key="2">
    <source>
        <dbReference type="Pfam" id="PF01557"/>
    </source>
</evidence>
<dbReference type="SUPFAM" id="SSF56529">
    <property type="entry name" value="FAH"/>
    <property type="match status" value="1"/>
</dbReference>
<reference evidence="3" key="4">
    <citation type="submission" date="2024-09" db="EMBL/GenBank/DDBJ databases">
        <authorList>
            <person name="Sun Q."/>
            <person name="Mori K."/>
        </authorList>
    </citation>
    <scope>NUCLEOTIDE SEQUENCE</scope>
    <source>
        <strain evidence="3">KCTC 62575</strain>
    </source>
</reference>
<dbReference type="GO" id="GO:0008684">
    <property type="term" value="F:2-oxopent-4-enoate hydratase activity"/>
    <property type="evidence" value="ECO:0007669"/>
    <property type="project" value="UniProtKB-EC"/>
</dbReference>
<dbReference type="PANTHER" id="PTHR30143">
    <property type="entry name" value="ACID HYDRATASE"/>
    <property type="match status" value="1"/>
</dbReference>
<dbReference type="GO" id="GO:0005737">
    <property type="term" value="C:cytoplasm"/>
    <property type="evidence" value="ECO:0007669"/>
    <property type="project" value="TreeGrafter"/>
</dbReference>
<dbReference type="InterPro" id="IPR050772">
    <property type="entry name" value="Hydratase-Decarb/MhpD_sf"/>
</dbReference>